<keyword evidence="2" id="KW-0812">Transmembrane</keyword>
<dbReference type="GO" id="GO:0005886">
    <property type="term" value="C:plasma membrane"/>
    <property type="evidence" value="ECO:0007669"/>
    <property type="project" value="InterPro"/>
</dbReference>
<dbReference type="Proteomes" id="UP000515163">
    <property type="component" value="Unplaced"/>
</dbReference>
<dbReference type="AlphaFoldDB" id="A0A6P8IP17"/>
<sequence length="146" mass="16740">MGSVLGTAMDENMKKNQQFMAENQKIVLGRQIQMQRQMQQRQMATMLSGSREMFNWIASFYGLATVAMFAGYMKTKNPSIIAPFLPLSFIVGYQADYVYGNKIERIRDEAERIMREEQGLLQIPNGLPTFNDIEQGRLDTEGKTQQ</sequence>
<dbReference type="GeneID" id="116303395"/>
<dbReference type="InParanoid" id="A0A6P8IP17"/>
<name>A0A6P8IP17_ACTTE</name>
<keyword evidence="2" id="KW-0472">Membrane</keyword>
<organism evidence="3 4">
    <name type="scientific">Actinia tenebrosa</name>
    <name type="common">Australian red waratah sea anemone</name>
    <dbReference type="NCBI Taxonomy" id="6105"/>
    <lineage>
        <taxon>Eukaryota</taxon>
        <taxon>Metazoa</taxon>
        <taxon>Cnidaria</taxon>
        <taxon>Anthozoa</taxon>
        <taxon>Hexacorallia</taxon>
        <taxon>Actiniaria</taxon>
        <taxon>Actiniidae</taxon>
        <taxon>Actinia</taxon>
    </lineage>
</organism>
<feature type="region of interest" description="Disordered" evidence="1">
    <location>
        <begin position="125"/>
        <end position="146"/>
    </location>
</feature>
<protein>
    <submittedName>
        <fullName evidence="4">Plasminogen receptor (KT)-like</fullName>
    </submittedName>
</protein>
<evidence type="ECO:0000256" key="2">
    <source>
        <dbReference type="SAM" id="Phobius"/>
    </source>
</evidence>
<dbReference type="Pfam" id="PF10166">
    <property type="entry name" value="DUF2368"/>
    <property type="match status" value="1"/>
</dbReference>
<reference evidence="4" key="1">
    <citation type="submission" date="2025-08" db="UniProtKB">
        <authorList>
            <consortium name="RefSeq"/>
        </authorList>
    </citation>
    <scope>IDENTIFICATION</scope>
    <source>
        <tissue evidence="4">Tentacle</tissue>
    </source>
</reference>
<gene>
    <name evidence="4" type="primary">LOC116303395</name>
</gene>
<evidence type="ECO:0000313" key="3">
    <source>
        <dbReference type="Proteomes" id="UP000515163"/>
    </source>
</evidence>
<dbReference type="FunCoup" id="A0A6P8IP17">
    <property type="interactions" value="194"/>
</dbReference>
<dbReference type="InterPro" id="IPR019319">
    <property type="entry name" value="Plg-R(KT)"/>
</dbReference>
<keyword evidence="2" id="KW-1133">Transmembrane helix</keyword>
<dbReference type="OrthoDB" id="10256697at2759"/>
<feature type="transmembrane region" description="Helical" evidence="2">
    <location>
        <begin position="53"/>
        <end position="73"/>
    </location>
</feature>
<proteinExistence type="predicted"/>
<accession>A0A6P8IP17</accession>
<feature type="compositionally biased region" description="Basic and acidic residues" evidence="1">
    <location>
        <begin position="134"/>
        <end position="146"/>
    </location>
</feature>
<dbReference type="KEGG" id="aten:116303395"/>
<dbReference type="RefSeq" id="XP_031568776.1">
    <property type="nucleotide sequence ID" value="XM_031712916.1"/>
</dbReference>
<evidence type="ECO:0000256" key="1">
    <source>
        <dbReference type="SAM" id="MobiDB-lite"/>
    </source>
</evidence>
<keyword evidence="3" id="KW-1185">Reference proteome</keyword>
<dbReference type="PANTHER" id="PTHR13411">
    <property type="entry name" value="PLASMINOGEN RECEPTOR (KT)"/>
    <property type="match status" value="1"/>
</dbReference>
<evidence type="ECO:0000313" key="4">
    <source>
        <dbReference type="RefSeq" id="XP_031568776.1"/>
    </source>
</evidence>
<dbReference type="PANTHER" id="PTHR13411:SF6">
    <property type="entry name" value="PLASMINOGEN RECEPTOR (KT)"/>
    <property type="match status" value="1"/>
</dbReference>